<reference evidence="3 4" key="1">
    <citation type="submission" date="2023-03" db="EMBL/GenBank/DDBJ databases">
        <title>Muricauda XX sp. nov. and Muricauda XXX sp. nov., two novel species isolated from Okinawa Trough.</title>
        <authorList>
            <person name="Cao W."/>
            <person name="Deng X."/>
        </authorList>
    </citation>
    <scope>NUCLEOTIDE SEQUENCE [LARGE SCALE GENOMIC DNA]</scope>
    <source>
        <strain evidence="3 4">81s02</strain>
    </source>
</reference>
<accession>A0ABT5XTA8</accession>
<evidence type="ECO:0000259" key="2">
    <source>
        <dbReference type="Pfam" id="PF03432"/>
    </source>
</evidence>
<sequence>MIAKIIKGKDFYGVLAYNEKKVEQGQGSVIDANISHGNTVDRTKEFNLIRQLRPRLAKAVCHVSLNLPHTDNLKDREFASLGFDYLKGMGFDDNQYIIYRHTDQEHQHIHIVANRVKLSGEVVDDSRDLYRSKQLVRELERKYNLARLPDGNLKSKAALTQKEVEKAIRTSEPPIKLILQQHLENVLRESKDMAGFIIGLKRRNIFPKFNVSKTTGRVTGISFRYGNVIYKGSTLGRKYSWNNIIKRIDYGQDRDCSIILENNTAERRAERTYGESIGRATGTPGKTTNAPGGPVQTFGQPKDYLGKAQTVVSDHIEEIPWTPFKLELEDRKKRAKRKGKGKRL</sequence>
<keyword evidence="4" id="KW-1185">Reference proteome</keyword>
<comment type="caution">
    <text evidence="3">The sequence shown here is derived from an EMBL/GenBank/DDBJ whole genome shotgun (WGS) entry which is preliminary data.</text>
</comment>
<dbReference type="EMBL" id="JARFVA010000010">
    <property type="protein sequence ID" value="MDF0709144.1"/>
    <property type="molecule type" value="Genomic_DNA"/>
</dbReference>
<organism evidence="3 4">
    <name type="scientific">Flagellimonas okinawensis</name>
    <dbReference type="NCBI Taxonomy" id="3031324"/>
    <lineage>
        <taxon>Bacteria</taxon>
        <taxon>Pseudomonadati</taxon>
        <taxon>Bacteroidota</taxon>
        <taxon>Flavobacteriia</taxon>
        <taxon>Flavobacteriales</taxon>
        <taxon>Flavobacteriaceae</taxon>
        <taxon>Flagellimonas</taxon>
    </lineage>
</organism>
<name>A0ABT5XTA8_9FLAO</name>
<proteinExistence type="predicted"/>
<dbReference type="Proteomes" id="UP001217083">
    <property type="component" value="Unassembled WGS sequence"/>
</dbReference>
<dbReference type="Pfam" id="PF03432">
    <property type="entry name" value="Relaxase"/>
    <property type="match status" value="1"/>
</dbReference>
<gene>
    <name evidence="3" type="ORF">PY091_18185</name>
</gene>
<protein>
    <submittedName>
        <fullName evidence="3">Relaxase/mobilization nuclease domain-containing protein</fullName>
    </submittedName>
</protein>
<feature type="domain" description="MobA/VirD2-like nuclease" evidence="2">
    <location>
        <begin position="17"/>
        <end position="145"/>
    </location>
</feature>
<dbReference type="RefSeq" id="WP_275617146.1">
    <property type="nucleotide sequence ID" value="NZ_JARFVA010000010.1"/>
</dbReference>
<feature type="region of interest" description="Disordered" evidence="1">
    <location>
        <begin position="275"/>
        <end position="294"/>
    </location>
</feature>
<evidence type="ECO:0000256" key="1">
    <source>
        <dbReference type="SAM" id="MobiDB-lite"/>
    </source>
</evidence>
<evidence type="ECO:0000313" key="3">
    <source>
        <dbReference type="EMBL" id="MDF0709144.1"/>
    </source>
</evidence>
<evidence type="ECO:0000313" key="4">
    <source>
        <dbReference type="Proteomes" id="UP001217083"/>
    </source>
</evidence>
<dbReference type="InterPro" id="IPR005094">
    <property type="entry name" value="Endonuclease_MobA/VirD2"/>
</dbReference>